<dbReference type="PANTHER" id="PTHR22990">
    <property type="entry name" value="F-BOX ONLY PROTEIN"/>
    <property type="match status" value="1"/>
</dbReference>
<evidence type="ECO:0000256" key="2">
    <source>
        <dbReference type="ARBA" id="ARBA00022737"/>
    </source>
</evidence>
<dbReference type="EMBL" id="JAMJPK010000007">
    <property type="protein sequence ID" value="MCL7941800.1"/>
    <property type="molecule type" value="Genomic_DNA"/>
</dbReference>
<dbReference type="SMART" id="SM00722">
    <property type="entry name" value="CASH"/>
    <property type="match status" value="2"/>
</dbReference>
<dbReference type="Pfam" id="PF05048">
    <property type="entry name" value="NosD"/>
    <property type="match status" value="1"/>
</dbReference>
<dbReference type="InterPro" id="IPR006633">
    <property type="entry name" value="Carb-bd_sugar_hydrolysis-dom"/>
</dbReference>
<dbReference type="InterPro" id="IPR051550">
    <property type="entry name" value="SCF-Subunits/Alg-Epimerases"/>
</dbReference>
<feature type="domain" description="Carbohydrate-binding/sugar hydrolysis" evidence="4">
    <location>
        <begin position="200"/>
        <end position="376"/>
    </location>
</feature>
<protein>
    <submittedName>
        <fullName evidence="5">Nitrous oxide reductase family maturation protein NosD</fullName>
    </submittedName>
</protein>
<sequence length="448" mass="49666">MTRRLLRVVLTPILVAGWLAWLPGELLAADWTASPGEPLQPLIERAASGDRLILPEGRYPGPLVIDRSLTLSGEPGAVIDGGGDGHAVVLEAPNIVLEDIAVENWGADLTAMDAGIFVARNATGSVIRDSRLTGPGFGIWLDAVAEVQVRDNVIRGDASLRSQDRGNGIHLFNVRDVTVAGNDIRHTRDGIYIDTSRDSLLRDNHMQALRYGVHYMYAHDNRLEGNTTRNTRTGYALMQSKRLEVIGNRSDDDRHYGILMNNITHSTLRDNRVTGVNQRRDAQGQGLVSGGEGKALFVYNAQYNRFEDNRFAASDIGIHLTAGSEDNELVGNAFVENRQQVMYVATRAQEWSEGGRGNYWSDYLGWDLAGDGIGDTSYEPNDAMDRLLWRYPVARLLMHSPAVLALRWVQRQFPVFRPQGVKDSHPLMNEPAFNESAFHKPEWGDADA</sequence>
<dbReference type="PANTHER" id="PTHR22990:SF15">
    <property type="entry name" value="F-BOX ONLY PROTEIN 10"/>
    <property type="match status" value="1"/>
</dbReference>
<evidence type="ECO:0000313" key="5">
    <source>
        <dbReference type="EMBL" id="MCL7941800.1"/>
    </source>
</evidence>
<dbReference type="InterPro" id="IPR022441">
    <property type="entry name" value="Para_beta_helix_rpt-2"/>
</dbReference>
<comment type="pathway">
    <text evidence="1">Protein modification; protein ubiquitination.</text>
</comment>
<dbReference type="InterPro" id="IPR026464">
    <property type="entry name" value="NosD_copper_fam"/>
</dbReference>
<dbReference type="InterPro" id="IPR012334">
    <property type="entry name" value="Pectin_lyas_fold"/>
</dbReference>
<keyword evidence="3" id="KW-0833">Ubl conjugation pathway</keyword>
<reference evidence="5" key="1">
    <citation type="submission" date="2022-05" db="EMBL/GenBank/DDBJ databases">
        <title>Halomonas geminus sp. nov. and Halomonas llamarensis sp. nov. isolated from high-altitude salars of the Atacama Desert.</title>
        <authorList>
            <person name="Hintersatz C."/>
            <person name="Rojas L.A."/>
            <person name="Wei T.-S."/>
            <person name="Kutschke S."/>
            <person name="Lehmann F."/>
            <person name="Jain R."/>
            <person name="Pollmann K."/>
        </authorList>
    </citation>
    <scope>NUCLEOTIDE SEQUENCE</scope>
    <source>
        <strain evidence="5">ATCH28</strain>
    </source>
</reference>
<keyword evidence="6" id="KW-1185">Reference proteome</keyword>
<dbReference type="RefSeq" id="WP_250063022.1">
    <property type="nucleotide sequence ID" value="NZ_JAMJPK010000007.1"/>
</dbReference>
<dbReference type="SMART" id="SM00710">
    <property type="entry name" value="PbH1"/>
    <property type="match status" value="9"/>
</dbReference>
<comment type="caution">
    <text evidence="5">The sequence shown here is derived from an EMBL/GenBank/DDBJ whole genome shotgun (WGS) entry which is preliminary data.</text>
</comment>
<dbReference type="InterPro" id="IPR006626">
    <property type="entry name" value="PbH1"/>
</dbReference>
<dbReference type="InterPro" id="IPR007742">
    <property type="entry name" value="NosD_dom"/>
</dbReference>
<name>A0ABT0T4F3_9GAMM</name>
<feature type="domain" description="Carbohydrate-binding/sugar hydrolysis" evidence="4">
    <location>
        <begin position="46"/>
        <end position="194"/>
    </location>
</feature>
<accession>A0ABT0T4F3</accession>
<dbReference type="Proteomes" id="UP001165369">
    <property type="component" value="Unassembled WGS sequence"/>
</dbReference>
<dbReference type="Gene3D" id="2.160.20.10">
    <property type="entry name" value="Single-stranded right-handed beta-helix, Pectin lyase-like"/>
    <property type="match status" value="1"/>
</dbReference>
<evidence type="ECO:0000256" key="3">
    <source>
        <dbReference type="ARBA" id="ARBA00022786"/>
    </source>
</evidence>
<evidence type="ECO:0000313" key="6">
    <source>
        <dbReference type="Proteomes" id="UP001165369"/>
    </source>
</evidence>
<dbReference type="NCBIfam" id="TIGR04247">
    <property type="entry name" value="NosD_copper_fam"/>
    <property type="match status" value="1"/>
</dbReference>
<dbReference type="NCBIfam" id="TIGR03804">
    <property type="entry name" value="para_beta_helix"/>
    <property type="match status" value="1"/>
</dbReference>
<organism evidence="5 6">
    <name type="scientific">Halomonas gemina</name>
    <dbReference type="NCBI Taxonomy" id="2945105"/>
    <lineage>
        <taxon>Bacteria</taxon>
        <taxon>Pseudomonadati</taxon>
        <taxon>Pseudomonadota</taxon>
        <taxon>Gammaproteobacteria</taxon>
        <taxon>Oceanospirillales</taxon>
        <taxon>Halomonadaceae</taxon>
        <taxon>Halomonas</taxon>
    </lineage>
</organism>
<evidence type="ECO:0000256" key="1">
    <source>
        <dbReference type="ARBA" id="ARBA00004906"/>
    </source>
</evidence>
<evidence type="ECO:0000259" key="4">
    <source>
        <dbReference type="SMART" id="SM00722"/>
    </source>
</evidence>
<dbReference type="SUPFAM" id="SSF51126">
    <property type="entry name" value="Pectin lyase-like"/>
    <property type="match status" value="1"/>
</dbReference>
<proteinExistence type="predicted"/>
<dbReference type="InterPro" id="IPR011050">
    <property type="entry name" value="Pectin_lyase_fold/virulence"/>
</dbReference>
<gene>
    <name evidence="5" type="ORF">M8009_16035</name>
</gene>
<keyword evidence="2" id="KW-0677">Repeat</keyword>